<name>A0A3M7QF20_BRAPC</name>
<keyword evidence="1" id="KW-0812">Transmembrane</keyword>
<sequence length="135" mass="15659">MYQANQAKCTRLTKRTVQCIKNLVKSFLLNYKGTKTKIIYIGNNYTNILLYPLYLLIIKKFKKKSTLNLKQEKQTLQGRCGLKIKLRSLLGEKKNKKKSGLDLRLGHITILKSECGDLNIEKTTKKIHKIITIYN</sequence>
<comment type="caution">
    <text evidence="2">The sequence shown here is derived from an EMBL/GenBank/DDBJ whole genome shotgun (WGS) entry which is preliminary data.</text>
</comment>
<evidence type="ECO:0000313" key="3">
    <source>
        <dbReference type="Proteomes" id="UP000276133"/>
    </source>
</evidence>
<gene>
    <name evidence="2" type="ORF">BpHYR1_027131</name>
</gene>
<keyword evidence="3" id="KW-1185">Reference proteome</keyword>
<feature type="transmembrane region" description="Helical" evidence="1">
    <location>
        <begin position="38"/>
        <end position="57"/>
    </location>
</feature>
<proteinExistence type="predicted"/>
<accession>A0A3M7QF20</accession>
<protein>
    <submittedName>
        <fullName evidence="2">Uncharacterized protein</fullName>
    </submittedName>
</protein>
<reference evidence="2 3" key="1">
    <citation type="journal article" date="2018" name="Sci. Rep.">
        <title>Genomic signatures of local adaptation to the degree of environmental predictability in rotifers.</title>
        <authorList>
            <person name="Franch-Gras L."/>
            <person name="Hahn C."/>
            <person name="Garcia-Roger E.M."/>
            <person name="Carmona M.J."/>
            <person name="Serra M."/>
            <person name="Gomez A."/>
        </authorList>
    </citation>
    <scope>NUCLEOTIDE SEQUENCE [LARGE SCALE GENOMIC DNA]</scope>
    <source>
        <strain evidence="2">HYR1</strain>
    </source>
</reference>
<keyword evidence="1" id="KW-0472">Membrane</keyword>
<evidence type="ECO:0000256" key="1">
    <source>
        <dbReference type="SAM" id="Phobius"/>
    </source>
</evidence>
<evidence type="ECO:0000313" key="2">
    <source>
        <dbReference type="EMBL" id="RNA09631.1"/>
    </source>
</evidence>
<dbReference type="Proteomes" id="UP000276133">
    <property type="component" value="Unassembled WGS sequence"/>
</dbReference>
<organism evidence="2 3">
    <name type="scientific">Brachionus plicatilis</name>
    <name type="common">Marine rotifer</name>
    <name type="synonym">Brachionus muelleri</name>
    <dbReference type="NCBI Taxonomy" id="10195"/>
    <lineage>
        <taxon>Eukaryota</taxon>
        <taxon>Metazoa</taxon>
        <taxon>Spiralia</taxon>
        <taxon>Gnathifera</taxon>
        <taxon>Rotifera</taxon>
        <taxon>Eurotatoria</taxon>
        <taxon>Monogononta</taxon>
        <taxon>Pseudotrocha</taxon>
        <taxon>Ploima</taxon>
        <taxon>Brachionidae</taxon>
        <taxon>Brachionus</taxon>
    </lineage>
</organism>
<dbReference type="AlphaFoldDB" id="A0A3M7QF20"/>
<keyword evidence="1" id="KW-1133">Transmembrane helix</keyword>
<dbReference type="EMBL" id="REGN01006422">
    <property type="protein sequence ID" value="RNA09631.1"/>
    <property type="molecule type" value="Genomic_DNA"/>
</dbReference>